<dbReference type="EMBL" id="CM037156">
    <property type="protein sequence ID" value="KAH7837284.1"/>
    <property type="molecule type" value="Genomic_DNA"/>
</dbReference>
<evidence type="ECO:0000313" key="1">
    <source>
        <dbReference type="EMBL" id="KAH7837284.1"/>
    </source>
</evidence>
<dbReference type="Proteomes" id="UP000828048">
    <property type="component" value="Chromosome 6"/>
</dbReference>
<name>A0ACB7XA67_9ERIC</name>
<protein>
    <submittedName>
        <fullName evidence="1">Uncharacterized protein</fullName>
    </submittedName>
</protein>
<sequence length="655" mass="71523">MSGDGTAGGGAEAEAEAEYETVTTSVWWDIENCQVPKSCEPHAIAQNITSSLVKMNYRGRVSISAYGDTNGIPSYIQHALSSTGVALNHVPAGVKDASDKKILVDMLLWAVDNPAPANYLLISGDRDFSNALHQLRMRRYNILLAQPRKASPALVAAAKSVWLWTSLVAGGSPLSCGGSTQLANVTNSLNSELSQNPISDPSSLTQPQFPSTGCFSYGYQKFNSARDADSKFGGKYVRKNTNQPMITRASSAPVGTREIKNDDYSLLPENTPAKQFKKAPHEFFGACEPVVSSSRSSFSNLPGEPDNLGNTTSMLTKNSPNHYHQPSFVPPHNMFVPNLRNNWPHPVPLGPDVSRFSTTPAASVPNIDKLSISQDSNYSQNSLNFHDRFEFANLPIPNGHLKGHSLQSSRPVSPNAPSNTCPSSFHFPPSLSTMVVGNSVSGNGLWGTRGWLKTSEFVQGDISVVLLALSSLKVEKIMPTEANITDCIRFGDLRQHNIEVRKALDYAIEQHVVVMQNLGVVPLYIGKNDRLWKCVNPLDGDLSQHPKPMWDGIQKFLASAAGRSAIMTSQCRYEAALILKSTCLKDLALGEVLQILNMIITMKRWILHHHSGWQPITISVTETDNEAESLQALSARVGHIFYSLAVLLKEMGCRK</sequence>
<proteinExistence type="predicted"/>
<gene>
    <name evidence="1" type="ORF">Vadar_012011</name>
</gene>
<reference evidence="1 2" key="1">
    <citation type="journal article" date="2021" name="Hortic Res">
        <title>High-quality reference genome and annotation aids understanding of berry development for evergreen blueberry (Vaccinium darrowii).</title>
        <authorList>
            <person name="Yu J."/>
            <person name="Hulse-Kemp A.M."/>
            <person name="Babiker E."/>
            <person name="Staton M."/>
        </authorList>
    </citation>
    <scope>NUCLEOTIDE SEQUENCE [LARGE SCALE GENOMIC DNA]</scope>
    <source>
        <strain evidence="2">cv. NJ 8807/NJ 8810</strain>
        <tissue evidence="1">Young leaf</tissue>
    </source>
</reference>
<comment type="caution">
    <text evidence="1">The sequence shown here is derived from an EMBL/GenBank/DDBJ whole genome shotgun (WGS) entry which is preliminary data.</text>
</comment>
<evidence type="ECO:0000313" key="2">
    <source>
        <dbReference type="Proteomes" id="UP000828048"/>
    </source>
</evidence>
<organism evidence="1 2">
    <name type="scientific">Vaccinium darrowii</name>
    <dbReference type="NCBI Taxonomy" id="229202"/>
    <lineage>
        <taxon>Eukaryota</taxon>
        <taxon>Viridiplantae</taxon>
        <taxon>Streptophyta</taxon>
        <taxon>Embryophyta</taxon>
        <taxon>Tracheophyta</taxon>
        <taxon>Spermatophyta</taxon>
        <taxon>Magnoliopsida</taxon>
        <taxon>eudicotyledons</taxon>
        <taxon>Gunneridae</taxon>
        <taxon>Pentapetalae</taxon>
        <taxon>asterids</taxon>
        <taxon>Ericales</taxon>
        <taxon>Ericaceae</taxon>
        <taxon>Vaccinioideae</taxon>
        <taxon>Vaccinieae</taxon>
        <taxon>Vaccinium</taxon>
    </lineage>
</organism>
<accession>A0ACB7XA67</accession>
<keyword evidence="2" id="KW-1185">Reference proteome</keyword>